<evidence type="ECO:0000256" key="2">
    <source>
        <dbReference type="ARBA" id="ARBA00022692"/>
    </source>
</evidence>
<organismHost>
    <name type="scientific">Streptococcus pneumoniae</name>
    <dbReference type="NCBI Taxonomy" id="1313"/>
</organismHost>
<evidence type="ECO:0000256" key="3">
    <source>
        <dbReference type="ARBA" id="ARBA00022989"/>
    </source>
</evidence>
<name>A0A068YKM3_BPCP7</name>
<dbReference type="OrthoDB" id="26454at10239"/>
<reference evidence="6 7" key="2">
    <citation type="submission" date="2014-06" db="EMBL/GenBank/DDBJ databases">
        <title>Estudios estructurales y funcionales de la lisozima Cpl-7, del bacteriofago Cp-7 de neumococo.</title>
        <authorList>
            <person name="Diez-Martinez R."/>
        </authorList>
    </citation>
    <scope>NUCLEOTIDE SEQUENCE [LARGE SCALE GENOMIC DNA]</scope>
</reference>
<keyword evidence="7" id="KW-1185">Reference proteome</keyword>
<feature type="transmembrane region" description="Helical" evidence="5">
    <location>
        <begin position="76"/>
        <end position="100"/>
    </location>
</feature>
<dbReference type="Proteomes" id="UP000027387">
    <property type="component" value="Segment"/>
</dbReference>
<dbReference type="EMBL" id="LK392619">
    <property type="protein sequence ID" value="CDS43822.1"/>
    <property type="molecule type" value="Genomic_DNA"/>
</dbReference>
<accession>A0A068YKM3</accession>
<organism evidence="6 7">
    <name type="scientific">Streptococcus phage Cp-7</name>
    <name type="common">Bacteriophage Cp-7</name>
    <dbReference type="NCBI Taxonomy" id="10748"/>
    <lineage>
        <taxon>Viruses</taxon>
        <taxon>Duplodnaviria</taxon>
        <taxon>Heunggongvirae</taxon>
        <taxon>Uroviricota</taxon>
        <taxon>Caudoviricetes</taxon>
        <taxon>Madridviridae</taxon>
        <taxon>Cepunavirus</taxon>
        <taxon>Cepunavirus Cp7</taxon>
    </lineage>
</organism>
<dbReference type="Pfam" id="PF05105">
    <property type="entry name" value="Phage_holin_4_1"/>
    <property type="match status" value="1"/>
</dbReference>
<comment type="subcellular location">
    <subcellularLocation>
        <location evidence="1">Host membrane</location>
        <topology evidence="1">Multi-pass membrane protein</topology>
    </subcellularLocation>
</comment>
<feature type="transmembrane region" description="Helical" evidence="5">
    <location>
        <begin position="12"/>
        <end position="31"/>
    </location>
</feature>
<keyword evidence="2 5" id="KW-0812">Transmembrane</keyword>
<dbReference type="GO" id="GO:0033644">
    <property type="term" value="C:host cell membrane"/>
    <property type="evidence" value="ECO:0007669"/>
    <property type="project" value="UniProtKB-SubCell"/>
</dbReference>
<reference evidence="6 7" key="1">
    <citation type="submission" date="2014-05" db="EMBL/GenBank/DDBJ databases">
        <authorList>
            <person name="Garcia E."/>
        </authorList>
    </citation>
    <scope>NUCLEOTIDE SEQUENCE [LARGE SCALE GENOMIC DNA]</scope>
</reference>
<evidence type="ECO:0000313" key="7">
    <source>
        <dbReference type="Proteomes" id="UP000027387"/>
    </source>
</evidence>
<dbReference type="GeneID" id="40100409"/>
<evidence type="ECO:0000313" key="6">
    <source>
        <dbReference type="EMBL" id="CDS43822.1"/>
    </source>
</evidence>
<dbReference type="NCBIfam" id="TIGR01593">
    <property type="entry name" value="holin_tox_secr"/>
    <property type="match status" value="1"/>
</dbReference>
<evidence type="ECO:0000256" key="4">
    <source>
        <dbReference type="ARBA" id="ARBA00023136"/>
    </source>
</evidence>
<keyword evidence="4 5" id="KW-0472">Membrane</keyword>
<dbReference type="KEGG" id="vg:40100409"/>
<proteinExistence type="predicted"/>
<evidence type="ECO:0000256" key="5">
    <source>
        <dbReference type="SAM" id="Phobius"/>
    </source>
</evidence>
<dbReference type="InterPro" id="IPR006480">
    <property type="entry name" value="Phage_holin_4_1"/>
</dbReference>
<sequence>MLYNIMLEVAKGDYITILFALILFDFITGFLKAWKWNVTDSWTGLKGVIKHTLTFIFYYFVAVFLTYIHAMAVGQILLVIINLYYALSIMENLAVMGVFIPKFMTARVQEELQKYTAQLDAGKDLLEEFKGEKK</sequence>
<protein>
    <submittedName>
        <fullName evidence="6">Holin</fullName>
    </submittedName>
</protein>
<keyword evidence="3 5" id="KW-1133">Transmembrane helix</keyword>
<evidence type="ECO:0000256" key="1">
    <source>
        <dbReference type="ARBA" id="ARBA00004301"/>
    </source>
</evidence>
<feature type="transmembrane region" description="Helical" evidence="5">
    <location>
        <begin position="52"/>
        <end position="70"/>
    </location>
</feature>
<dbReference type="RefSeq" id="YP_009623603.1">
    <property type="nucleotide sequence ID" value="NC_042114.1"/>
</dbReference>